<dbReference type="InterPro" id="IPR016161">
    <property type="entry name" value="Ald_DH/histidinol_DH"/>
</dbReference>
<name>A0A9D1D5V4_9FIRM</name>
<dbReference type="GO" id="GO:0006081">
    <property type="term" value="P:aldehyde metabolic process"/>
    <property type="evidence" value="ECO:0007669"/>
    <property type="project" value="InterPro"/>
</dbReference>
<dbReference type="InterPro" id="IPR016160">
    <property type="entry name" value="Ald_DH_CS_CYS"/>
</dbReference>
<dbReference type="PROSITE" id="PS00070">
    <property type="entry name" value="ALDEHYDE_DEHYDR_CYS"/>
    <property type="match status" value="1"/>
</dbReference>
<dbReference type="EMBL" id="DVGC01000016">
    <property type="protein sequence ID" value="HIR04994.1"/>
    <property type="molecule type" value="Genomic_DNA"/>
</dbReference>
<dbReference type="Pfam" id="PF00171">
    <property type="entry name" value="Aldedh"/>
    <property type="match status" value="1"/>
</dbReference>
<dbReference type="PANTHER" id="PTHR43570:SF16">
    <property type="entry name" value="ALDEHYDE DEHYDROGENASE TYPE III, ISOFORM Q"/>
    <property type="match status" value="1"/>
</dbReference>
<dbReference type="AlphaFoldDB" id="A0A9D1D5V4"/>
<dbReference type="InterPro" id="IPR016163">
    <property type="entry name" value="Ald_DH_C"/>
</dbReference>
<organism evidence="9 10">
    <name type="scientific">Candidatus Copromonas faecavium</name>
    <name type="common">nom. illeg.</name>
    <dbReference type="NCBI Taxonomy" id="2840740"/>
    <lineage>
        <taxon>Bacteria</taxon>
        <taxon>Bacillati</taxon>
        <taxon>Bacillota</taxon>
        <taxon>Clostridia</taxon>
        <taxon>Lachnospirales</taxon>
        <taxon>Lachnospiraceae</taxon>
        <taxon>Candidatus Copromonas (nom. illeg.)</taxon>
    </lineage>
</organism>
<dbReference type="CDD" id="cd07136">
    <property type="entry name" value="ALDH_YwdH-P39616"/>
    <property type="match status" value="1"/>
</dbReference>
<dbReference type="GO" id="GO:0005737">
    <property type="term" value="C:cytoplasm"/>
    <property type="evidence" value="ECO:0007669"/>
    <property type="project" value="TreeGrafter"/>
</dbReference>
<keyword evidence="2 4" id="KW-0560">Oxidoreductase</keyword>
<dbReference type="InterPro" id="IPR029510">
    <property type="entry name" value="Ald_DH_CS_GLU"/>
</dbReference>
<dbReference type="Proteomes" id="UP000824250">
    <property type="component" value="Unassembled WGS sequence"/>
</dbReference>
<comment type="caution">
    <text evidence="9">The sequence shown here is derived from an EMBL/GenBank/DDBJ whole genome shotgun (WGS) entry which is preliminary data.</text>
</comment>
<keyword evidence="3" id="KW-0520">NAD</keyword>
<evidence type="ECO:0000259" key="8">
    <source>
        <dbReference type="Pfam" id="PF00171"/>
    </source>
</evidence>
<gene>
    <name evidence="9" type="ORF">IAB28_03385</name>
</gene>
<accession>A0A9D1D5V4</accession>
<dbReference type="GO" id="GO:0004029">
    <property type="term" value="F:aldehyde dehydrogenase (NAD+) activity"/>
    <property type="evidence" value="ECO:0007669"/>
    <property type="project" value="TreeGrafter"/>
</dbReference>
<evidence type="ECO:0000256" key="5">
    <source>
        <dbReference type="PIRSR" id="PIRSR036492-1"/>
    </source>
</evidence>
<proteinExistence type="inferred from homology"/>
<evidence type="ECO:0000313" key="9">
    <source>
        <dbReference type="EMBL" id="HIR04994.1"/>
    </source>
</evidence>
<reference evidence="9" key="2">
    <citation type="journal article" date="2021" name="PeerJ">
        <title>Extensive microbial diversity within the chicken gut microbiome revealed by metagenomics and culture.</title>
        <authorList>
            <person name="Gilroy R."/>
            <person name="Ravi A."/>
            <person name="Getino M."/>
            <person name="Pursley I."/>
            <person name="Horton D.L."/>
            <person name="Alikhan N.F."/>
            <person name="Baker D."/>
            <person name="Gharbi K."/>
            <person name="Hall N."/>
            <person name="Watson M."/>
            <person name="Adriaenssens E.M."/>
            <person name="Foster-Nyarko E."/>
            <person name="Jarju S."/>
            <person name="Secka A."/>
            <person name="Antonio M."/>
            <person name="Oren A."/>
            <person name="Chaudhuri R.R."/>
            <person name="La Ragione R."/>
            <person name="Hildebrand F."/>
            <person name="Pallen M.J."/>
        </authorList>
    </citation>
    <scope>NUCLEOTIDE SEQUENCE</scope>
    <source>
        <strain evidence="9">CHK180-2868</strain>
    </source>
</reference>
<dbReference type="InterPro" id="IPR016162">
    <property type="entry name" value="Ald_DH_N"/>
</dbReference>
<evidence type="ECO:0000256" key="4">
    <source>
        <dbReference type="PIRNR" id="PIRNR036492"/>
    </source>
</evidence>
<feature type="domain" description="Aldehyde dehydrogenase" evidence="8">
    <location>
        <begin position="10"/>
        <end position="441"/>
    </location>
</feature>
<dbReference type="PIRSF" id="PIRSF036492">
    <property type="entry name" value="ALDH"/>
    <property type="match status" value="1"/>
</dbReference>
<dbReference type="PANTHER" id="PTHR43570">
    <property type="entry name" value="ALDEHYDE DEHYDROGENASE"/>
    <property type="match status" value="1"/>
</dbReference>
<dbReference type="FunFam" id="3.40.605.10:FF:000004">
    <property type="entry name" value="Aldehyde dehydrogenase"/>
    <property type="match status" value="1"/>
</dbReference>
<sequence>MGQKPPGRRPPVNKEQIQTLIRQQRAYFSTGVTAGIQYRIWALKRIQSWILSHEEIIGEALRRDLGKCRTESFMCETGLVLEEIRFMLKHARKFAAEKTVSAPVSQFPGRSFIKPSPRGVVLIMSPWNYPFLLTFGPMVDALAAGNTVILKPSAYAPHTARLIRRLIKDCFSPRQAAVVTGGRMENQFLLQEHFDYIFFTGSQAVGRVVMESAARYLTPVTLELGGKSPCLVEKSADLKLAARRIVFGKLLNCGQTCVAPDFIYCDRRMKDRLVEELKDQIRLQYGVKPLENEHYGRIINEKHFDRLTGLIDEKNVVFGGKRDRSSLRMEPVILDGVSFQDPIMQEEIFGPILPILTYETFEGALENLRVMPHPLAFYIFTSNRKLAKEAMERLGFGGGCINDTVIHLATSEMGFGGFGESGMGSYHGKAGFDTFTHYKSIVDRKAWPDVPLRYQPYHRLSEAIIRKVMG</sequence>
<comment type="similarity">
    <text evidence="1 4 7">Belongs to the aldehyde dehydrogenase family.</text>
</comment>
<dbReference type="Gene3D" id="3.40.309.10">
    <property type="entry name" value="Aldehyde Dehydrogenase, Chain A, domain 2"/>
    <property type="match status" value="1"/>
</dbReference>
<dbReference type="InterPro" id="IPR015590">
    <property type="entry name" value="Aldehyde_DH_dom"/>
</dbReference>
<evidence type="ECO:0000256" key="3">
    <source>
        <dbReference type="ARBA" id="ARBA00023027"/>
    </source>
</evidence>
<evidence type="ECO:0000256" key="2">
    <source>
        <dbReference type="ARBA" id="ARBA00023002"/>
    </source>
</evidence>
<dbReference type="Gene3D" id="3.40.605.10">
    <property type="entry name" value="Aldehyde Dehydrogenase, Chain A, domain 1"/>
    <property type="match status" value="1"/>
</dbReference>
<protein>
    <recommendedName>
        <fullName evidence="4">Aldehyde dehydrogenase</fullName>
    </recommendedName>
</protein>
<feature type="active site" evidence="5 6">
    <location>
        <position position="223"/>
    </location>
</feature>
<evidence type="ECO:0000256" key="6">
    <source>
        <dbReference type="PROSITE-ProRule" id="PRU10007"/>
    </source>
</evidence>
<dbReference type="FunFam" id="3.40.309.10:FF:000003">
    <property type="entry name" value="Aldehyde dehydrogenase"/>
    <property type="match status" value="1"/>
</dbReference>
<evidence type="ECO:0000256" key="1">
    <source>
        <dbReference type="ARBA" id="ARBA00009986"/>
    </source>
</evidence>
<evidence type="ECO:0000256" key="7">
    <source>
        <dbReference type="RuleBase" id="RU003345"/>
    </source>
</evidence>
<dbReference type="SUPFAM" id="SSF53720">
    <property type="entry name" value="ALDH-like"/>
    <property type="match status" value="1"/>
</dbReference>
<dbReference type="InterPro" id="IPR012394">
    <property type="entry name" value="Aldehyde_DH_NAD(P)"/>
</dbReference>
<evidence type="ECO:0000313" key="10">
    <source>
        <dbReference type="Proteomes" id="UP000824250"/>
    </source>
</evidence>
<feature type="active site" evidence="5">
    <location>
        <position position="257"/>
    </location>
</feature>
<reference evidence="9" key="1">
    <citation type="submission" date="2020-10" db="EMBL/GenBank/DDBJ databases">
        <authorList>
            <person name="Gilroy R."/>
        </authorList>
    </citation>
    <scope>NUCLEOTIDE SEQUENCE</scope>
    <source>
        <strain evidence="9">CHK180-2868</strain>
    </source>
</reference>
<dbReference type="PROSITE" id="PS00687">
    <property type="entry name" value="ALDEHYDE_DEHYDR_GLU"/>
    <property type="match status" value="1"/>
</dbReference>